<feature type="compositionally biased region" description="Basic and acidic residues" evidence="1">
    <location>
        <begin position="37"/>
        <end position="50"/>
    </location>
</feature>
<keyword evidence="3" id="KW-1185">Reference proteome</keyword>
<evidence type="ECO:0000313" key="3">
    <source>
        <dbReference type="Proteomes" id="UP001055439"/>
    </source>
</evidence>
<organism evidence="2 3">
    <name type="scientific">Musa troglodytarum</name>
    <name type="common">fe'i banana</name>
    <dbReference type="NCBI Taxonomy" id="320322"/>
    <lineage>
        <taxon>Eukaryota</taxon>
        <taxon>Viridiplantae</taxon>
        <taxon>Streptophyta</taxon>
        <taxon>Embryophyta</taxon>
        <taxon>Tracheophyta</taxon>
        <taxon>Spermatophyta</taxon>
        <taxon>Magnoliopsida</taxon>
        <taxon>Liliopsida</taxon>
        <taxon>Zingiberales</taxon>
        <taxon>Musaceae</taxon>
        <taxon>Musa</taxon>
    </lineage>
</organism>
<evidence type="ECO:0000313" key="2">
    <source>
        <dbReference type="EMBL" id="URE40510.1"/>
    </source>
</evidence>
<protein>
    <submittedName>
        <fullName evidence="2">Uncharacterized protein</fullName>
    </submittedName>
</protein>
<feature type="region of interest" description="Disordered" evidence="1">
    <location>
        <begin position="37"/>
        <end position="71"/>
    </location>
</feature>
<sequence length="91" mass="10634">MKGTMPETNPTTFTIIDFWWVLRSPYHPIWSSEEKRWGGDRGEEELHQVDSDQECDVGIEEDDRQGGTKMPRSNLLFLGANLCQLHTHFRK</sequence>
<accession>A0A9E7HV77</accession>
<dbReference type="Proteomes" id="UP001055439">
    <property type="component" value="Chromosome 8"/>
</dbReference>
<proteinExistence type="predicted"/>
<gene>
    <name evidence="2" type="ORF">MUK42_33891</name>
</gene>
<name>A0A9E7HV77_9LILI</name>
<reference evidence="2" key="1">
    <citation type="submission" date="2022-05" db="EMBL/GenBank/DDBJ databases">
        <title>The Musa troglodytarum L. genome provides insights into the mechanism of non-climacteric behaviour and enrichment of carotenoids.</title>
        <authorList>
            <person name="Wang J."/>
        </authorList>
    </citation>
    <scope>NUCLEOTIDE SEQUENCE</scope>
    <source>
        <tissue evidence="2">Leaf</tissue>
    </source>
</reference>
<evidence type="ECO:0000256" key="1">
    <source>
        <dbReference type="SAM" id="MobiDB-lite"/>
    </source>
</evidence>
<dbReference type="AlphaFoldDB" id="A0A9E7HV77"/>
<feature type="compositionally biased region" description="Acidic residues" evidence="1">
    <location>
        <begin position="51"/>
        <end position="63"/>
    </location>
</feature>
<dbReference type="EMBL" id="CP097510">
    <property type="protein sequence ID" value="URE40510.1"/>
    <property type="molecule type" value="Genomic_DNA"/>
</dbReference>